<comment type="caution">
    <text evidence="2">The sequence shown here is derived from an EMBL/GenBank/DDBJ whole genome shotgun (WGS) entry which is preliminary data.</text>
</comment>
<sequence length="94" mass="10099">MDKTIAGASRAASSSTGTSPVQDNLNLLQIFEESRTAFGQRAKAFRAASDATVQDSAALGLWLYRIFFSKWPGATANCQASVHLNWSSSNVWSA</sequence>
<dbReference type="Proteomes" id="UP001140949">
    <property type="component" value="Unassembled WGS sequence"/>
</dbReference>
<dbReference type="AlphaFoldDB" id="A0AAX6ILK1"/>
<dbReference type="EMBL" id="JANAVB010000195">
    <property type="protein sequence ID" value="KAJ6854126.1"/>
    <property type="molecule type" value="Genomic_DNA"/>
</dbReference>
<gene>
    <name evidence="2" type="ORF">M6B38_101360</name>
</gene>
<keyword evidence="3" id="KW-1185">Reference proteome</keyword>
<feature type="compositionally biased region" description="Low complexity" evidence="1">
    <location>
        <begin position="1"/>
        <end position="19"/>
    </location>
</feature>
<proteinExistence type="predicted"/>
<evidence type="ECO:0000313" key="3">
    <source>
        <dbReference type="Proteomes" id="UP001140949"/>
    </source>
</evidence>
<organism evidence="2 3">
    <name type="scientific">Iris pallida</name>
    <name type="common">Sweet iris</name>
    <dbReference type="NCBI Taxonomy" id="29817"/>
    <lineage>
        <taxon>Eukaryota</taxon>
        <taxon>Viridiplantae</taxon>
        <taxon>Streptophyta</taxon>
        <taxon>Embryophyta</taxon>
        <taxon>Tracheophyta</taxon>
        <taxon>Spermatophyta</taxon>
        <taxon>Magnoliopsida</taxon>
        <taxon>Liliopsida</taxon>
        <taxon>Asparagales</taxon>
        <taxon>Iridaceae</taxon>
        <taxon>Iridoideae</taxon>
        <taxon>Irideae</taxon>
        <taxon>Iris</taxon>
    </lineage>
</organism>
<protein>
    <submittedName>
        <fullName evidence="2">Uncharacterized protein</fullName>
    </submittedName>
</protein>
<feature type="region of interest" description="Disordered" evidence="1">
    <location>
        <begin position="1"/>
        <end position="21"/>
    </location>
</feature>
<name>A0AAX6ILK1_IRIPA</name>
<evidence type="ECO:0000256" key="1">
    <source>
        <dbReference type="SAM" id="MobiDB-lite"/>
    </source>
</evidence>
<accession>A0AAX6ILK1</accession>
<evidence type="ECO:0000313" key="2">
    <source>
        <dbReference type="EMBL" id="KAJ6854126.1"/>
    </source>
</evidence>
<reference evidence="2" key="2">
    <citation type="submission" date="2023-04" db="EMBL/GenBank/DDBJ databases">
        <authorList>
            <person name="Bruccoleri R.E."/>
            <person name="Oakeley E.J."/>
            <person name="Faust A.-M."/>
            <person name="Dessus-Babus S."/>
            <person name="Altorfer M."/>
            <person name="Burckhardt D."/>
            <person name="Oertli M."/>
            <person name="Naumann U."/>
            <person name="Petersen F."/>
            <person name="Wong J."/>
        </authorList>
    </citation>
    <scope>NUCLEOTIDE SEQUENCE</scope>
    <source>
        <strain evidence="2">GSM-AAB239-AS_SAM_17_03QT</strain>
        <tissue evidence="2">Leaf</tissue>
    </source>
</reference>
<reference evidence="2" key="1">
    <citation type="journal article" date="2023" name="GigaByte">
        <title>Genome assembly of the bearded iris, Iris pallida Lam.</title>
        <authorList>
            <person name="Bruccoleri R.E."/>
            <person name="Oakeley E.J."/>
            <person name="Faust A.M.E."/>
            <person name="Altorfer M."/>
            <person name="Dessus-Babus S."/>
            <person name="Burckhardt D."/>
            <person name="Oertli M."/>
            <person name="Naumann U."/>
            <person name="Petersen F."/>
            <person name="Wong J."/>
        </authorList>
    </citation>
    <scope>NUCLEOTIDE SEQUENCE</scope>
    <source>
        <strain evidence="2">GSM-AAB239-AS_SAM_17_03QT</strain>
    </source>
</reference>